<dbReference type="PRINTS" id="PR00411">
    <property type="entry name" value="PNDRDTASEI"/>
</dbReference>
<protein>
    <submittedName>
        <fullName evidence="4">FAD-dependent oxidoreductase</fullName>
    </submittedName>
</protein>
<dbReference type="Gene3D" id="3.50.50.60">
    <property type="entry name" value="FAD/NAD(P)-binding domain"/>
    <property type="match status" value="1"/>
</dbReference>
<dbReference type="RefSeq" id="WP_213164004.1">
    <property type="nucleotide sequence ID" value="NZ_CP058214.1"/>
</dbReference>
<evidence type="ECO:0000256" key="1">
    <source>
        <dbReference type="ARBA" id="ARBA00023002"/>
    </source>
</evidence>
<dbReference type="GO" id="GO:0004497">
    <property type="term" value="F:monooxygenase activity"/>
    <property type="evidence" value="ECO:0007669"/>
    <property type="project" value="TreeGrafter"/>
</dbReference>
<organism evidence="4 5">
    <name type="scientific">Kaustia mangrovi</name>
    <dbReference type="NCBI Taxonomy" id="2593653"/>
    <lineage>
        <taxon>Bacteria</taxon>
        <taxon>Pseudomonadati</taxon>
        <taxon>Pseudomonadota</taxon>
        <taxon>Alphaproteobacteria</taxon>
        <taxon>Hyphomicrobiales</taxon>
        <taxon>Parvibaculaceae</taxon>
        <taxon>Kaustia</taxon>
    </lineage>
</organism>
<feature type="domain" description="FAD/NAD(P)-binding" evidence="3">
    <location>
        <begin position="7"/>
        <end position="347"/>
    </location>
</feature>
<sequence length="443" mass="47077">MQPKLPIAVIGAGPVGLAAAAHLIQRGLEPVIFERGEHAATAVRQWGHVRVFTPWTYVIDSAARALLSEIDWTEPQPDALPTGDEIVDAYLAPLAAHPSIAARLHTNATVTDVTRDGASKIHSEGRETASFAVHWRDAAGIANRTLVSAVIDASGTWFDANPIGIGGLPVPGETDAADRIEYRIPDVLGRDRATYAGQRILLLGGGHSAANVALDLATLHGQHPDTRISWGIRRKSIESLLGGGADDELPARGQLGLAAKDAIDTGTLELLAPYAVDRIERIGDGIKVFGHRAGVPMELVVDRIVVTTGFRPNIDMLRELRVELDPMLEAPPKLAPLIDPNVHSCGSVPPHGVAELAHPEPGFFIVGMKSYGRAPTFLMLTGYEQVRSVAAELAGDHDAARRVELKLPETGVCGGFTAASCCEPEAETDLTSSQETEAEESVS</sequence>
<evidence type="ECO:0000313" key="4">
    <source>
        <dbReference type="EMBL" id="QPC42770.1"/>
    </source>
</evidence>
<dbReference type="PRINTS" id="PR00368">
    <property type="entry name" value="FADPNR"/>
</dbReference>
<dbReference type="InterPro" id="IPR050982">
    <property type="entry name" value="Auxin_biosynth/cation_transpt"/>
</dbReference>
<dbReference type="InterPro" id="IPR036188">
    <property type="entry name" value="FAD/NAD-bd_sf"/>
</dbReference>
<gene>
    <name evidence="4" type="ORF">HW532_08710</name>
</gene>
<evidence type="ECO:0000256" key="2">
    <source>
        <dbReference type="SAM" id="MobiDB-lite"/>
    </source>
</evidence>
<dbReference type="PANTHER" id="PTHR43539">
    <property type="entry name" value="FLAVIN-BINDING MONOOXYGENASE-LIKE PROTEIN (AFU_ORTHOLOGUE AFUA_4G09220)"/>
    <property type="match status" value="1"/>
</dbReference>
<dbReference type="Proteomes" id="UP000593594">
    <property type="component" value="Chromosome"/>
</dbReference>
<dbReference type="KEGG" id="kmn:HW532_08710"/>
<dbReference type="PANTHER" id="PTHR43539:SF78">
    <property type="entry name" value="FLAVIN-CONTAINING MONOOXYGENASE"/>
    <property type="match status" value="1"/>
</dbReference>
<dbReference type="InterPro" id="IPR023753">
    <property type="entry name" value="FAD/NAD-binding_dom"/>
</dbReference>
<accession>A0A7S8C3N1</accession>
<reference evidence="4 5" key="1">
    <citation type="submission" date="2020-06" db="EMBL/GenBank/DDBJ databases">
        <title>Genome sequence of 2 isolates from Red Sea Mangroves.</title>
        <authorList>
            <person name="Sefrji F."/>
            <person name="Michoud G."/>
            <person name="Merlino G."/>
            <person name="Daffonchio D."/>
        </authorList>
    </citation>
    <scope>NUCLEOTIDE SEQUENCE [LARGE SCALE GENOMIC DNA]</scope>
    <source>
        <strain evidence="4 5">R1DC25</strain>
    </source>
</reference>
<keyword evidence="1" id="KW-0560">Oxidoreductase</keyword>
<keyword evidence="5" id="KW-1185">Reference proteome</keyword>
<dbReference type="AlphaFoldDB" id="A0A7S8C3N1"/>
<dbReference type="EMBL" id="CP058214">
    <property type="protein sequence ID" value="QPC42770.1"/>
    <property type="molecule type" value="Genomic_DNA"/>
</dbReference>
<evidence type="ECO:0000313" key="5">
    <source>
        <dbReference type="Proteomes" id="UP000593594"/>
    </source>
</evidence>
<dbReference type="GO" id="GO:0050660">
    <property type="term" value="F:flavin adenine dinucleotide binding"/>
    <property type="evidence" value="ECO:0007669"/>
    <property type="project" value="TreeGrafter"/>
</dbReference>
<dbReference type="SUPFAM" id="SSF51905">
    <property type="entry name" value="FAD/NAD(P)-binding domain"/>
    <property type="match status" value="1"/>
</dbReference>
<proteinExistence type="predicted"/>
<name>A0A7S8C3N1_9HYPH</name>
<dbReference type="Pfam" id="PF07992">
    <property type="entry name" value="Pyr_redox_2"/>
    <property type="match status" value="1"/>
</dbReference>
<evidence type="ECO:0000259" key="3">
    <source>
        <dbReference type="Pfam" id="PF07992"/>
    </source>
</evidence>
<feature type="region of interest" description="Disordered" evidence="2">
    <location>
        <begin position="424"/>
        <end position="443"/>
    </location>
</feature>